<protein>
    <submittedName>
        <fullName evidence="2">Transposase</fullName>
    </submittedName>
</protein>
<keyword evidence="3" id="KW-1185">Reference proteome</keyword>
<proteinExistence type="predicted"/>
<evidence type="ECO:0000313" key="3">
    <source>
        <dbReference type="Proteomes" id="UP001108029"/>
    </source>
</evidence>
<sequence length="102" mass="11789">MVAKRKNYPEEFKRDPVDLARSSKDRTLTDIARSLGIHLETLRNWIREDKARAQDADGGGEAGMTSAEKDELKRLRRENARLKEDNEILRKAAAYFARETTR</sequence>
<evidence type="ECO:0000313" key="2">
    <source>
        <dbReference type="EMBL" id="MCD9875375.1"/>
    </source>
</evidence>
<dbReference type="SUPFAM" id="SSF46689">
    <property type="entry name" value="Homeodomain-like"/>
    <property type="match status" value="1"/>
</dbReference>
<dbReference type="AlphaFoldDB" id="A0A9Q3VQP7"/>
<dbReference type="EMBL" id="JAJSBI010000007">
    <property type="protein sequence ID" value="MCD9875375.1"/>
    <property type="molecule type" value="Genomic_DNA"/>
</dbReference>
<gene>
    <name evidence="2" type="ORF">LJ657_17210</name>
</gene>
<dbReference type="InterPro" id="IPR002514">
    <property type="entry name" value="Transposase_8"/>
</dbReference>
<dbReference type="InterPro" id="IPR051839">
    <property type="entry name" value="RD_transcriptional_regulator"/>
</dbReference>
<dbReference type="InterPro" id="IPR009057">
    <property type="entry name" value="Homeodomain-like_sf"/>
</dbReference>
<dbReference type="GO" id="GO:0003677">
    <property type="term" value="F:DNA binding"/>
    <property type="evidence" value="ECO:0007669"/>
    <property type="project" value="InterPro"/>
</dbReference>
<dbReference type="GO" id="GO:0006313">
    <property type="term" value="P:DNA transposition"/>
    <property type="evidence" value="ECO:0007669"/>
    <property type="project" value="InterPro"/>
</dbReference>
<dbReference type="PANTHER" id="PTHR33215:SF13">
    <property type="entry name" value="PROTEIN DISTAL ANTENNA"/>
    <property type="match status" value="1"/>
</dbReference>
<feature type="region of interest" description="Disordered" evidence="1">
    <location>
        <begin position="52"/>
        <end position="75"/>
    </location>
</feature>
<dbReference type="Proteomes" id="UP001108029">
    <property type="component" value="Unassembled WGS sequence"/>
</dbReference>
<accession>A0A9Q3VQP7</accession>
<dbReference type="Pfam" id="PF01527">
    <property type="entry name" value="HTH_Tnp_1"/>
    <property type="match status" value="1"/>
</dbReference>
<dbReference type="Gene3D" id="1.10.10.60">
    <property type="entry name" value="Homeodomain-like"/>
    <property type="match status" value="1"/>
</dbReference>
<comment type="caution">
    <text evidence="2">The sequence shown here is derived from an EMBL/GenBank/DDBJ whole genome shotgun (WGS) entry which is preliminary data.</text>
</comment>
<dbReference type="RefSeq" id="WP_232649484.1">
    <property type="nucleotide sequence ID" value="NZ_JAJSBI010000007.1"/>
</dbReference>
<name>A0A9Q3VQP7_9ACTN</name>
<dbReference type="GO" id="GO:0004803">
    <property type="term" value="F:transposase activity"/>
    <property type="evidence" value="ECO:0007669"/>
    <property type="project" value="InterPro"/>
</dbReference>
<dbReference type="PANTHER" id="PTHR33215">
    <property type="entry name" value="PROTEIN DISTAL ANTENNA"/>
    <property type="match status" value="1"/>
</dbReference>
<organism evidence="2 3">
    <name type="scientific">Streptomyces guryensis</name>
    <dbReference type="NCBI Taxonomy" id="2886947"/>
    <lineage>
        <taxon>Bacteria</taxon>
        <taxon>Bacillati</taxon>
        <taxon>Actinomycetota</taxon>
        <taxon>Actinomycetes</taxon>
        <taxon>Kitasatosporales</taxon>
        <taxon>Streptomycetaceae</taxon>
        <taxon>Streptomyces</taxon>
    </lineage>
</organism>
<reference evidence="2" key="1">
    <citation type="submission" date="2021-12" db="EMBL/GenBank/DDBJ databases">
        <authorList>
            <person name="Lee J.-H."/>
            <person name="Kim S.-B."/>
        </authorList>
    </citation>
    <scope>NUCLEOTIDE SEQUENCE</scope>
    <source>
        <strain evidence="2">NR30</strain>
    </source>
</reference>
<evidence type="ECO:0000256" key="1">
    <source>
        <dbReference type="SAM" id="MobiDB-lite"/>
    </source>
</evidence>